<dbReference type="InterPro" id="IPR040079">
    <property type="entry name" value="Glutathione_S-Trfase"/>
</dbReference>
<dbReference type="SUPFAM" id="SSF52833">
    <property type="entry name" value="Thioredoxin-like"/>
    <property type="match status" value="1"/>
</dbReference>
<dbReference type="EMBL" id="CP000449">
    <property type="protein sequence ID" value="ABI66701.1"/>
    <property type="molecule type" value="Genomic_DNA"/>
</dbReference>
<evidence type="ECO:0000259" key="1">
    <source>
        <dbReference type="PROSITE" id="PS50404"/>
    </source>
</evidence>
<dbReference type="SUPFAM" id="SSF47616">
    <property type="entry name" value="GST C-terminal domain-like"/>
    <property type="match status" value="1"/>
</dbReference>
<dbReference type="InterPro" id="IPR004045">
    <property type="entry name" value="Glutathione_S-Trfase_N"/>
</dbReference>
<dbReference type="PROSITE" id="PS50404">
    <property type="entry name" value="GST_NTER"/>
    <property type="match status" value="1"/>
</dbReference>
<sequence length="213" mass="23223">MGYTLYGKAGFGSVCIEAALELVGADYEFVEADPLGDAADQRRLKAINPAGQVPALILPDDRIMTESAAILIWLGDRYPQADVAPAPDAAERSEYLRWLLFCASSIYSTFTLTDGPDRFHPDSRTHDTLLANANTRRTDLWTLMNDAFDGMPGPFLLGERLSLLDVYVAMMSRWDPGRAAFASAAPALCSAVEATEADPVIAEVWARNFQSEA</sequence>
<dbReference type="RefSeq" id="WP_011644346.1">
    <property type="nucleotide sequence ID" value="NC_008347.1"/>
</dbReference>
<dbReference type="KEGG" id="mmr:Mmar10_2409"/>
<dbReference type="GO" id="GO:0016740">
    <property type="term" value="F:transferase activity"/>
    <property type="evidence" value="ECO:0007669"/>
    <property type="project" value="UniProtKB-KW"/>
</dbReference>
<evidence type="ECO:0000313" key="2">
    <source>
        <dbReference type="EMBL" id="ABI66701.1"/>
    </source>
</evidence>
<protein>
    <submittedName>
        <fullName evidence="2">Glutathione S-transferase-like protein</fullName>
    </submittedName>
</protein>
<evidence type="ECO:0000313" key="3">
    <source>
        <dbReference type="Proteomes" id="UP000001964"/>
    </source>
</evidence>
<dbReference type="HOGENOM" id="CLU_011226_6_5_5"/>
<dbReference type="OrthoDB" id="5740960at2"/>
<accession>Q0ALZ2</accession>
<dbReference type="CDD" id="cd03057">
    <property type="entry name" value="GST_N_Beta"/>
    <property type="match status" value="1"/>
</dbReference>
<gene>
    <name evidence="2" type="ordered locus">Mmar10_2409</name>
</gene>
<keyword evidence="2" id="KW-0808">Transferase</keyword>
<organism evidence="2 3">
    <name type="scientific">Maricaulis maris (strain MCS10)</name>
    <name type="common">Caulobacter maris</name>
    <dbReference type="NCBI Taxonomy" id="394221"/>
    <lineage>
        <taxon>Bacteria</taxon>
        <taxon>Pseudomonadati</taxon>
        <taxon>Pseudomonadota</taxon>
        <taxon>Alphaproteobacteria</taxon>
        <taxon>Maricaulales</taxon>
        <taxon>Maricaulaceae</taxon>
        <taxon>Maricaulis</taxon>
    </lineage>
</organism>
<dbReference type="SFLD" id="SFLDS00019">
    <property type="entry name" value="Glutathione_Transferase_(cytos"/>
    <property type="match status" value="1"/>
</dbReference>
<dbReference type="Gene3D" id="3.40.30.10">
    <property type="entry name" value="Glutaredoxin"/>
    <property type="match status" value="1"/>
</dbReference>
<reference evidence="2 3" key="1">
    <citation type="submission" date="2006-08" db="EMBL/GenBank/DDBJ databases">
        <title>Complete sequence of Maricaulis maris MCS10.</title>
        <authorList>
            <consortium name="US DOE Joint Genome Institute"/>
            <person name="Copeland A."/>
            <person name="Lucas S."/>
            <person name="Lapidus A."/>
            <person name="Barry K."/>
            <person name="Detter J.C."/>
            <person name="Glavina del Rio T."/>
            <person name="Hammon N."/>
            <person name="Israni S."/>
            <person name="Dalin E."/>
            <person name="Tice H."/>
            <person name="Pitluck S."/>
            <person name="Saunders E."/>
            <person name="Brettin T."/>
            <person name="Bruce D."/>
            <person name="Han C."/>
            <person name="Tapia R."/>
            <person name="Gilna P."/>
            <person name="Schmutz J."/>
            <person name="Larimer F."/>
            <person name="Land M."/>
            <person name="Hauser L."/>
            <person name="Kyrpides N."/>
            <person name="Mikhailova N."/>
            <person name="Viollier P."/>
            <person name="Stephens C."/>
            <person name="Richardson P."/>
        </authorList>
    </citation>
    <scope>NUCLEOTIDE SEQUENCE [LARGE SCALE GENOMIC DNA]</scope>
    <source>
        <strain evidence="2 3">MCS10</strain>
    </source>
</reference>
<dbReference type="eggNOG" id="COG0625">
    <property type="taxonomic scope" value="Bacteria"/>
</dbReference>
<feature type="domain" description="GST N-terminal" evidence="1">
    <location>
        <begin position="1"/>
        <end position="82"/>
    </location>
</feature>
<name>Q0ALZ2_MARMM</name>
<keyword evidence="3" id="KW-1185">Reference proteome</keyword>
<dbReference type="PANTHER" id="PTHR44051:SF8">
    <property type="entry name" value="GLUTATHIONE S-TRANSFERASE GSTA"/>
    <property type="match status" value="1"/>
</dbReference>
<proteinExistence type="predicted"/>
<dbReference type="PANTHER" id="PTHR44051">
    <property type="entry name" value="GLUTATHIONE S-TRANSFERASE-RELATED"/>
    <property type="match status" value="1"/>
</dbReference>
<dbReference type="InterPro" id="IPR036282">
    <property type="entry name" value="Glutathione-S-Trfase_C_sf"/>
</dbReference>
<dbReference type="Gene3D" id="1.20.1050.10">
    <property type="match status" value="1"/>
</dbReference>
<dbReference type="InterPro" id="IPR036249">
    <property type="entry name" value="Thioredoxin-like_sf"/>
</dbReference>
<dbReference type="STRING" id="394221.Mmar10_2409"/>
<dbReference type="AlphaFoldDB" id="Q0ALZ2"/>
<dbReference type="Pfam" id="PF13417">
    <property type="entry name" value="GST_N_3"/>
    <property type="match status" value="1"/>
</dbReference>
<dbReference type="Proteomes" id="UP000001964">
    <property type="component" value="Chromosome"/>
</dbReference>